<comment type="pathway">
    <text evidence="1">Amino-acid biosynthesis; L-isoleucine biosynthesis; 2-oxobutanoate from pyruvate: step 1/3.</text>
</comment>
<dbReference type="Pfam" id="PF08502">
    <property type="entry name" value="LeuA_dimer"/>
    <property type="match status" value="1"/>
</dbReference>
<dbReference type="Gene3D" id="3.20.20.70">
    <property type="entry name" value="Aldolase class I"/>
    <property type="match status" value="1"/>
</dbReference>
<evidence type="ECO:0000259" key="10">
    <source>
        <dbReference type="PROSITE" id="PS50991"/>
    </source>
</evidence>
<dbReference type="PANTHER" id="PTHR43538:SF1">
    <property type="entry name" value="(R)-CITRAMALATE SYNTHASE"/>
    <property type="match status" value="1"/>
</dbReference>
<dbReference type="Pfam" id="PF22617">
    <property type="entry name" value="HCS_D2"/>
    <property type="match status" value="1"/>
</dbReference>
<keyword evidence="11" id="KW-0012">Acyltransferase</keyword>
<dbReference type="InterPro" id="IPR036230">
    <property type="entry name" value="LeuA_allosteric_dom_sf"/>
</dbReference>
<evidence type="ECO:0000256" key="4">
    <source>
        <dbReference type="ARBA" id="ARBA00022624"/>
    </source>
</evidence>
<dbReference type="Pfam" id="PF00682">
    <property type="entry name" value="HMGL-like"/>
    <property type="match status" value="1"/>
</dbReference>
<dbReference type="Gene3D" id="1.10.238.260">
    <property type="match status" value="1"/>
</dbReference>
<dbReference type="InterPro" id="IPR005675">
    <property type="entry name" value="Citramal_synthase"/>
</dbReference>
<evidence type="ECO:0000256" key="2">
    <source>
        <dbReference type="ARBA" id="ARBA00006154"/>
    </source>
</evidence>
<feature type="domain" description="Pyruvate carboxyltransferase" evidence="10">
    <location>
        <begin position="4"/>
        <end position="270"/>
    </location>
</feature>
<keyword evidence="3" id="KW-0028">Amino-acid biosynthesis</keyword>
<sequence>MSRVWIYDTTLRDGTQGEGISLTVDDKLKIATHLDKLGVDYIEAGWPGSNPKDLEFFQRCHTLQLTHAKITAFGSTRRVGINVEDDPNLQSLIAANTDVITIYGKTWSFQVEEALRTSLESNLELIYDSVRYLKSFNREVIFDAEHFFDGYKQNQEYAISCLLEAQRAGADSIVLCDTNGGSLPHEIAAAVTDVCGKLQVPVGIHTHNDGELAVANSLVAVSAGATHIQGTINGFGERCGNANLCSILPNLMLKMGKQCLRAKEDLALLTSTAHYVSEIANVPPSRSQPFVGASAFAHKAGMHVNAIAKNPETYESISPDQVGNHRRILISELSAGDNLVYKANELGFQVDRQNPKTRKMLQEIKDLEYKGYQFESAEASLELLIYETFAPEADRFELLSFRVTSERSPMQESLAEAQVTLRINSHVFRSTATGLGPVNALDHAMRKALATEYPSVNSTHLVDYKVRVLDGSDGTAAKVRVLIETTNGVHSWTTIGVSENIIEASCEALVDSFEYFLIKFDAKHARGELAESVSV</sequence>
<dbReference type="InterPro" id="IPR013785">
    <property type="entry name" value="Aldolase_TIM"/>
</dbReference>
<dbReference type="InterPro" id="IPR013709">
    <property type="entry name" value="2-isopropylmalate_synth_dimer"/>
</dbReference>
<evidence type="ECO:0000256" key="3">
    <source>
        <dbReference type="ARBA" id="ARBA00022605"/>
    </source>
</evidence>
<reference evidence="11" key="1">
    <citation type="submission" date="2021-12" db="EMBL/GenBank/DDBJ databases">
        <title>Alicyclobacillaceae gen. nov., sp. nov., isolated from chalcocite enrichment system.</title>
        <authorList>
            <person name="Jiang Z."/>
        </authorList>
    </citation>
    <scope>NUCLEOTIDE SEQUENCE</scope>
    <source>
        <strain evidence="11">MYW30-H2</strain>
    </source>
</reference>
<dbReference type="NCBIfam" id="TIGR00977">
    <property type="entry name" value="citramal_synth"/>
    <property type="match status" value="1"/>
</dbReference>
<dbReference type="PROSITE" id="PS50991">
    <property type="entry name" value="PYR_CT"/>
    <property type="match status" value="1"/>
</dbReference>
<evidence type="ECO:0000256" key="9">
    <source>
        <dbReference type="RuleBase" id="RU003523"/>
    </source>
</evidence>
<gene>
    <name evidence="11" type="primary">cimA</name>
    <name evidence="11" type="ORF">LSG31_22705</name>
</gene>
<evidence type="ECO:0000256" key="5">
    <source>
        <dbReference type="ARBA" id="ARBA00022679"/>
    </source>
</evidence>
<keyword evidence="6" id="KW-0100">Branched-chain amino acid biosynthesis</keyword>
<evidence type="ECO:0000313" key="11">
    <source>
        <dbReference type="EMBL" id="UOF90628.1"/>
    </source>
</evidence>
<organism evidence="11 12">
    <name type="scientific">Fodinisporobacter ferrooxydans</name>
    <dbReference type="NCBI Taxonomy" id="2901836"/>
    <lineage>
        <taxon>Bacteria</taxon>
        <taxon>Bacillati</taxon>
        <taxon>Bacillota</taxon>
        <taxon>Bacilli</taxon>
        <taxon>Bacillales</taxon>
        <taxon>Alicyclobacillaceae</taxon>
        <taxon>Fodinisporobacter</taxon>
    </lineage>
</organism>
<protein>
    <recommendedName>
        <fullName evidence="8">Citramalate synthase</fullName>
        <ecNumber evidence="8">2.3.3.21</ecNumber>
    </recommendedName>
</protein>
<proteinExistence type="inferred from homology"/>
<keyword evidence="5 9" id="KW-0808">Transferase</keyword>
<dbReference type="Proteomes" id="UP000830167">
    <property type="component" value="Chromosome"/>
</dbReference>
<keyword evidence="12" id="KW-1185">Reference proteome</keyword>
<dbReference type="InterPro" id="IPR000891">
    <property type="entry name" value="PYR_CT"/>
</dbReference>
<dbReference type="EC" id="2.3.3.21" evidence="8"/>
<accession>A0ABY4CJD3</accession>
<evidence type="ECO:0000256" key="6">
    <source>
        <dbReference type="ARBA" id="ARBA00023304"/>
    </source>
</evidence>
<dbReference type="Gene3D" id="3.30.160.270">
    <property type="match status" value="1"/>
</dbReference>
<dbReference type="SUPFAM" id="SSF51569">
    <property type="entry name" value="Aldolase"/>
    <property type="match status" value="1"/>
</dbReference>
<keyword evidence="4" id="KW-0412">Isoleucine biosynthesis</keyword>
<dbReference type="PROSITE" id="PS00815">
    <property type="entry name" value="AIPM_HOMOCIT_SYNTH_1"/>
    <property type="match status" value="1"/>
</dbReference>
<dbReference type="RefSeq" id="WP_347437327.1">
    <property type="nucleotide sequence ID" value="NZ_CP089291.1"/>
</dbReference>
<dbReference type="CDD" id="cd07941">
    <property type="entry name" value="DRE_TIM_LeuA3"/>
    <property type="match status" value="1"/>
</dbReference>
<comment type="similarity">
    <text evidence="2 9">Belongs to the alpha-IPM synthase/homocitrate synthase family.</text>
</comment>
<evidence type="ECO:0000256" key="1">
    <source>
        <dbReference type="ARBA" id="ARBA00004743"/>
    </source>
</evidence>
<dbReference type="InterPro" id="IPR002034">
    <property type="entry name" value="AIPM/Hcit_synth_CS"/>
</dbReference>
<dbReference type="InterPro" id="IPR054691">
    <property type="entry name" value="LeuA/HCS_post-cat"/>
</dbReference>
<dbReference type="EMBL" id="CP089291">
    <property type="protein sequence ID" value="UOF90628.1"/>
    <property type="molecule type" value="Genomic_DNA"/>
</dbReference>
<dbReference type="SMART" id="SM00917">
    <property type="entry name" value="LeuA_dimer"/>
    <property type="match status" value="1"/>
</dbReference>
<dbReference type="GO" id="GO:0016746">
    <property type="term" value="F:acyltransferase activity"/>
    <property type="evidence" value="ECO:0007669"/>
    <property type="project" value="UniProtKB-KW"/>
</dbReference>
<evidence type="ECO:0000313" key="12">
    <source>
        <dbReference type="Proteomes" id="UP000830167"/>
    </source>
</evidence>
<dbReference type="SUPFAM" id="SSF110921">
    <property type="entry name" value="2-isopropylmalate synthase LeuA, allosteric (dimerisation) domain"/>
    <property type="match status" value="1"/>
</dbReference>
<dbReference type="PANTHER" id="PTHR43538">
    <property type="entry name" value="ALPHA-IPM SYNTHASE/HOMOCITRATE SYNTHASE"/>
    <property type="match status" value="1"/>
</dbReference>
<name>A0ABY4CJD3_9BACL</name>
<evidence type="ECO:0000256" key="8">
    <source>
        <dbReference type="NCBIfam" id="TIGR00977"/>
    </source>
</evidence>
<evidence type="ECO:0000256" key="7">
    <source>
        <dbReference type="ARBA" id="ARBA00048263"/>
    </source>
</evidence>
<comment type="catalytic activity">
    <reaction evidence="7">
        <text>pyruvate + acetyl-CoA + H2O = (3R)-citramalate + CoA + H(+)</text>
        <dbReference type="Rhea" id="RHEA:19045"/>
        <dbReference type="ChEBI" id="CHEBI:15361"/>
        <dbReference type="ChEBI" id="CHEBI:15377"/>
        <dbReference type="ChEBI" id="CHEBI:15378"/>
        <dbReference type="ChEBI" id="CHEBI:30934"/>
        <dbReference type="ChEBI" id="CHEBI:57287"/>
        <dbReference type="ChEBI" id="CHEBI:57288"/>
        <dbReference type="EC" id="2.3.3.21"/>
    </reaction>
</comment>